<feature type="compositionally biased region" description="Polar residues" evidence="2">
    <location>
        <begin position="636"/>
        <end position="649"/>
    </location>
</feature>
<organism evidence="3 4">
    <name type="scientific">Amanita muscaria (strain Koide BX008)</name>
    <dbReference type="NCBI Taxonomy" id="946122"/>
    <lineage>
        <taxon>Eukaryota</taxon>
        <taxon>Fungi</taxon>
        <taxon>Dikarya</taxon>
        <taxon>Basidiomycota</taxon>
        <taxon>Agaricomycotina</taxon>
        <taxon>Agaricomycetes</taxon>
        <taxon>Agaricomycetidae</taxon>
        <taxon>Agaricales</taxon>
        <taxon>Pluteineae</taxon>
        <taxon>Amanitaceae</taxon>
        <taxon>Amanita</taxon>
    </lineage>
</organism>
<dbReference type="InParanoid" id="A0A0C2SC81"/>
<feature type="compositionally biased region" description="Polar residues" evidence="2">
    <location>
        <begin position="16"/>
        <end position="29"/>
    </location>
</feature>
<evidence type="ECO:0000313" key="4">
    <source>
        <dbReference type="Proteomes" id="UP000054549"/>
    </source>
</evidence>
<sequence length="826" mass="91839">MTSLRNEPVVNGLNGQGYQSHQQATSTHSAQTYLQSLDSDLLSDPSRLLSLILGGTDGHGLSSRRRQERQRAYAQLNQEELLNTLIDKEYEAHRLMKALRAALQRLNSQGTRISELERDNQEALDRLRQINESRLQIQRQATRAEQERQLYYAELEHARRELVRGQDMIRILQQQRDEAEQAAARARAKARKLRQQRLVDAAREEGRKWGFHDGYVRAKQVLTAGRTIDGPPAAAGPTGFTATSNAQDADAEDDATSIESVRSSASEFVQQTEIRPPSVHSESTIMHNRLGGLNDLQQSSSAPQPQPERLEPRTEGPPPLTIPPTDESVMSQPDAQFGSTRTANTKSPAISVFHVDFADYNDHGNPFGKAPRRTWVTATQHDRMNVPGPLQTSIGSRDRPFPDQPGASHAEEVQPTPQDDKKKRSWYRTFSLRRLGKRREIDPDPIQEKPPEPTNVQSLDDNVDEDEIYRYQRPPSMSWYQPKGSSLHGSSRYRQSTVGSGSTHMSQLPLVNTPGPLLTQDMNISNPSLSGRSAKEAGIVKRIREKESLLSVIREDPMSRETTPMTERTFGGNRSKNPGIPHAASSSTMNSQALGGPLHSIAAALSDSRNPQFIPMMPYSKHKRSASEATPPVTIEVQTPSQSRTSSDMQRIRDELPNRFLSPSLASQRLPSVQRYKTQDDRSSSRGIEAHRPSHQTSAMNIKEKYLAKSAAEGSASHANSPSSSSRVHELPDKARPASRQSARVADPMGRAPASAAPHSPIYLASPNELNRQMSRSSLQSMGSYSRFDPSTYVDPAFFEPNAERRDVPTRPASSASHLSYVTDKR</sequence>
<feature type="compositionally biased region" description="Low complexity" evidence="2">
    <location>
        <begin position="715"/>
        <end position="726"/>
    </location>
</feature>
<feature type="compositionally biased region" description="Basic and acidic residues" evidence="2">
    <location>
        <begin position="438"/>
        <end position="451"/>
    </location>
</feature>
<feature type="compositionally biased region" description="Low complexity" evidence="2">
    <location>
        <begin position="230"/>
        <end position="243"/>
    </location>
</feature>
<feature type="compositionally biased region" description="Basic and acidic residues" evidence="2">
    <location>
        <begin position="727"/>
        <end position="736"/>
    </location>
</feature>
<feature type="coiled-coil region" evidence="1">
    <location>
        <begin position="99"/>
        <end position="205"/>
    </location>
</feature>
<feature type="compositionally biased region" description="Polar residues" evidence="2">
    <location>
        <begin position="483"/>
        <end position="507"/>
    </location>
</feature>
<keyword evidence="4" id="KW-1185">Reference proteome</keyword>
<dbReference type="AlphaFoldDB" id="A0A0C2SC81"/>
<feature type="region of interest" description="Disordered" evidence="2">
    <location>
        <begin position="293"/>
        <end position="343"/>
    </location>
</feature>
<dbReference type="OrthoDB" id="3008370at2759"/>
<feature type="region of interest" description="Disordered" evidence="2">
    <location>
        <begin position="1"/>
        <end position="29"/>
    </location>
</feature>
<feature type="region of interest" description="Disordered" evidence="2">
    <location>
        <begin position="562"/>
        <end position="593"/>
    </location>
</feature>
<feature type="compositionally biased region" description="Basic and acidic residues" evidence="2">
    <location>
        <begin position="677"/>
        <end position="692"/>
    </location>
</feature>
<dbReference type="STRING" id="946122.A0A0C2SC81"/>
<feature type="compositionally biased region" description="Polar residues" evidence="2">
    <location>
        <begin position="257"/>
        <end position="273"/>
    </location>
</feature>
<feature type="region of interest" description="Disordered" evidence="2">
    <location>
        <begin position="378"/>
        <end position="507"/>
    </location>
</feature>
<gene>
    <name evidence="3" type="ORF">M378DRAFT_918554</name>
</gene>
<dbReference type="Proteomes" id="UP000054549">
    <property type="component" value="Unassembled WGS sequence"/>
</dbReference>
<name>A0A0C2SC81_AMAMK</name>
<reference evidence="3 4" key="1">
    <citation type="submission" date="2014-04" db="EMBL/GenBank/DDBJ databases">
        <title>Evolutionary Origins and Diversification of the Mycorrhizal Mutualists.</title>
        <authorList>
            <consortium name="DOE Joint Genome Institute"/>
            <consortium name="Mycorrhizal Genomics Consortium"/>
            <person name="Kohler A."/>
            <person name="Kuo A."/>
            <person name="Nagy L.G."/>
            <person name="Floudas D."/>
            <person name="Copeland A."/>
            <person name="Barry K.W."/>
            <person name="Cichocki N."/>
            <person name="Veneault-Fourrey C."/>
            <person name="LaButti K."/>
            <person name="Lindquist E.A."/>
            <person name="Lipzen A."/>
            <person name="Lundell T."/>
            <person name="Morin E."/>
            <person name="Murat C."/>
            <person name="Riley R."/>
            <person name="Ohm R."/>
            <person name="Sun H."/>
            <person name="Tunlid A."/>
            <person name="Henrissat B."/>
            <person name="Grigoriev I.V."/>
            <person name="Hibbett D.S."/>
            <person name="Martin F."/>
        </authorList>
    </citation>
    <scope>NUCLEOTIDE SEQUENCE [LARGE SCALE GENOMIC DNA]</scope>
    <source>
        <strain evidence="3 4">Koide BX008</strain>
    </source>
</reference>
<feature type="compositionally biased region" description="Polar residues" evidence="2">
    <location>
        <begin position="584"/>
        <end position="593"/>
    </location>
</feature>
<accession>A0A0C2SC81</accession>
<proteinExistence type="predicted"/>
<feature type="region of interest" description="Disordered" evidence="2">
    <location>
        <begin position="803"/>
        <end position="826"/>
    </location>
</feature>
<dbReference type="HOGENOM" id="CLU_299964_0_0_1"/>
<keyword evidence="1" id="KW-0175">Coiled coil</keyword>
<feature type="region of interest" description="Disordered" evidence="2">
    <location>
        <begin position="227"/>
        <end position="281"/>
    </location>
</feature>
<evidence type="ECO:0000256" key="2">
    <source>
        <dbReference type="SAM" id="MobiDB-lite"/>
    </source>
</evidence>
<protein>
    <submittedName>
        <fullName evidence="3">Uncharacterized protein</fullName>
    </submittedName>
</protein>
<dbReference type="EMBL" id="KN818298">
    <property type="protein sequence ID" value="KIL60485.1"/>
    <property type="molecule type" value="Genomic_DNA"/>
</dbReference>
<feature type="region of interest" description="Disordered" evidence="2">
    <location>
        <begin position="621"/>
        <end position="769"/>
    </location>
</feature>
<feature type="compositionally biased region" description="Polar residues" evidence="2">
    <location>
        <begin position="562"/>
        <end position="576"/>
    </location>
</feature>
<evidence type="ECO:0000256" key="1">
    <source>
        <dbReference type="SAM" id="Coils"/>
    </source>
</evidence>
<evidence type="ECO:0000313" key="3">
    <source>
        <dbReference type="EMBL" id="KIL60485.1"/>
    </source>
</evidence>
<feature type="compositionally biased region" description="Polar residues" evidence="2">
    <location>
        <begin position="328"/>
        <end position="343"/>
    </location>
</feature>